<evidence type="ECO:0000256" key="1">
    <source>
        <dbReference type="ARBA" id="ARBA00022723"/>
    </source>
</evidence>
<keyword evidence="3 6" id="KW-0863">Zinc-finger</keyword>
<evidence type="ECO:0000313" key="8">
    <source>
        <dbReference type="EMBL" id="CAL4145131.1"/>
    </source>
</evidence>
<dbReference type="PROSITE" id="PS50157">
    <property type="entry name" value="ZINC_FINGER_C2H2_2"/>
    <property type="match status" value="1"/>
</dbReference>
<sequence length="116" mass="13550">MTQALEIKLTEEIDIYKEELIDSTWESYFVKQEKLVPIEHQKLPTNTKTCQCNKCKNGFALKSYLIKHQRTSSGEKPYECKQVSKAGEKLYQCREHTLERSHINVTRCFPGIVILI</sequence>
<reference evidence="8 9" key="1">
    <citation type="submission" date="2024-05" db="EMBL/GenBank/DDBJ databases">
        <authorList>
            <person name="Wallberg A."/>
        </authorList>
    </citation>
    <scope>NUCLEOTIDE SEQUENCE [LARGE SCALE GENOMIC DNA]</scope>
</reference>
<protein>
    <recommendedName>
        <fullName evidence="7">C2H2-type domain-containing protein</fullName>
    </recommendedName>
</protein>
<organism evidence="8 9">
    <name type="scientific">Meganyctiphanes norvegica</name>
    <name type="common">Northern krill</name>
    <name type="synonym">Thysanopoda norvegica</name>
    <dbReference type="NCBI Taxonomy" id="48144"/>
    <lineage>
        <taxon>Eukaryota</taxon>
        <taxon>Metazoa</taxon>
        <taxon>Ecdysozoa</taxon>
        <taxon>Arthropoda</taxon>
        <taxon>Crustacea</taxon>
        <taxon>Multicrustacea</taxon>
        <taxon>Malacostraca</taxon>
        <taxon>Eumalacostraca</taxon>
        <taxon>Eucarida</taxon>
        <taxon>Euphausiacea</taxon>
        <taxon>Euphausiidae</taxon>
        <taxon>Meganyctiphanes</taxon>
    </lineage>
</organism>
<dbReference type="AlphaFoldDB" id="A0AAV2RUM4"/>
<dbReference type="PANTHER" id="PTHR24377">
    <property type="entry name" value="IP01015P-RELATED"/>
    <property type="match status" value="1"/>
</dbReference>
<keyword evidence="5" id="KW-0539">Nucleus</keyword>
<evidence type="ECO:0000256" key="4">
    <source>
        <dbReference type="ARBA" id="ARBA00022833"/>
    </source>
</evidence>
<gene>
    <name evidence="8" type="ORF">MNOR_LOCUS29615</name>
</gene>
<keyword evidence="2" id="KW-0677">Repeat</keyword>
<accession>A0AAV2RUM4</accession>
<keyword evidence="9" id="KW-1185">Reference proteome</keyword>
<evidence type="ECO:0000256" key="5">
    <source>
        <dbReference type="ARBA" id="ARBA00023242"/>
    </source>
</evidence>
<dbReference type="Proteomes" id="UP001497623">
    <property type="component" value="Unassembled WGS sequence"/>
</dbReference>
<dbReference type="SUPFAM" id="SSF57667">
    <property type="entry name" value="beta-beta-alpha zinc fingers"/>
    <property type="match status" value="1"/>
</dbReference>
<comment type="caution">
    <text evidence="8">The sequence shown here is derived from an EMBL/GenBank/DDBJ whole genome shotgun (WGS) entry which is preliminary data.</text>
</comment>
<proteinExistence type="predicted"/>
<keyword evidence="1" id="KW-0479">Metal-binding</keyword>
<dbReference type="Gene3D" id="3.30.160.60">
    <property type="entry name" value="Classic Zinc Finger"/>
    <property type="match status" value="1"/>
</dbReference>
<evidence type="ECO:0000256" key="2">
    <source>
        <dbReference type="ARBA" id="ARBA00022737"/>
    </source>
</evidence>
<feature type="domain" description="C2H2-type" evidence="7">
    <location>
        <begin position="50"/>
        <end position="77"/>
    </location>
</feature>
<evidence type="ECO:0000256" key="3">
    <source>
        <dbReference type="ARBA" id="ARBA00022771"/>
    </source>
</evidence>
<dbReference type="GO" id="GO:0008270">
    <property type="term" value="F:zinc ion binding"/>
    <property type="evidence" value="ECO:0007669"/>
    <property type="project" value="UniProtKB-KW"/>
</dbReference>
<evidence type="ECO:0000313" key="9">
    <source>
        <dbReference type="Proteomes" id="UP001497623"/>
    </source>
</evidence>
<keyword evidence="4" id="KW-0862">Zinc</keyword>
<name>A0AAV2RUM4_MEGNR</name>
<dbReference type="InterPro" id="IPR036236">
    <property type="entry name" value="Znf_C2H2_sf"/>
</dbReference>
<evidence type="ECO:0000259" key="7">
    <source>
        <dbReference type="PROSITE" id="PS50157"/>
    </source>
</evidence>
<dbReference type="InterPro" id="IPR050826">
    <property type="entry name" value="Krueppel_C2H2_ZnFinger"/>
</dbReference>
<dbReference type="EMBL" id="CAXKWB010034647">
    <property type="protein sequence ID" value="CAL4145131.1"/>
    <property type="molecule type" value="Genomic_DNA"/>
</dbReference>
<dbReference type="InterPro" id="IPR013087">
    <property type="entry name" value="Znf_C2H2_type"/>
</dbReference>
<evidence type="ECO:0000256" key="6">
    <source>
        <dbReference type="PROSITE-ProRule" id="PRU00042"/>
    </source>
</evidence>